<protein>
    <submittedName>
        <fullName evidence="1">Uncharacterized protein</fullName>
    </submittedName>
</protein>
<sequence>MKGHHTFIQFVETTTRENRLLNSYTSARYSIRSSGSSKAPKKINVEFVDDCHFPRQPQALSGGEATIKCCDESIVSTWKPPEARNARLETPLTLCYGF</sequence>
<dbReference type="AlphaFoldDB" id="G2XZ99"/>
<dbReference type="InParanoid" id="G2XZ99"/>
<dbReference type="Proteomes" id="UP000008177">
    <property type="component" value="Unplaced contigs"/>
</dbReference>
<evidence type="ECO:0000313" key="2">
    <source>
        <dbReference type="Proteomes" id="UP000008177"/>
    </source>
</evidence>
<proteinExistence type="predicted"/>
<dbReference type="EMBL" id="FQ790278">
    <property type="protein sequence ID" value="CCD45786.1"/>
    <property type="molecule type" value="Genomic_DNA"/>
</dbReference>
<name>G2XZ99_BOTF4</name>
<organism evidence="1 2">
    <name type="scientific">Botryotinia fuckeliana (strain T4)</name>
    <name type="common">Noble rot fungus</name>
    <name type="synonym">Botrytis cinerea</name>
    <dbReference type="NCBI Taxonomy" id="999810"/>
    <lineage>
        <taxon>Eukaryota</taxon>
        <taxon>Fungi</taxon>
        <taxon>Dikarya</taxon>
        <taxon>Ascomycota</taxon>
        <taxon>Pezizomycotina</taxon>
        <taxon>Leotiomycetes</taxon>
        <taxon>Helotiales</taxon>
        <taxon>Sclerotiniaceae</taxon>
        <taxon>Botrytis</taxon>
    </lineage>
</organism>
<accession>G2XZ99</accession>
<gene>
    <name evidence="1" type="ORF">BofuT4_P048040.1</name>
</gene>
<dbReference type="HOGENOM" id="CLU_2333385_0_0_1"/>
<reference evidence="2" key="1">
    <citation type="journal article" date="2011" name="PLoS Genet.">
        <title>Genomic analysis of the necrotrophic fungal pathogens Sclerotinia sclerotiorum and Botrytis cinerea.</title>
        <authorList>
            <person name="Amselem J."/>
            <person name="Cuomo C.A."/>
            <person name="van Kan J.A."/>
            <person name="Viaud M."/>
            <person name="Benito E.P."/>
            <person name="Couloux A."/>
            <person name="Coutinho P.M."/>
            <person name="de Vries R.P."/>
            <person name="Dyer P.S."/>
            <person name="Fillinger S."/>
            <person name="Fournier E."/>
            <person name="Gout L."/>
            <person name="Hahn M."/>
            <person name="Kohn L."/>
            <person name="Lapalu N."/>
            <person name="Plummer K.M."/>
            <person name="Pradier J.M."/>
            <person name="Quevillon E."/>
            <person name="Sharon A."/>
            <person name="Simon A."/>
            <person name="ten Have A."/>
            <person name="Tudzynski B."/>
            <person name="Tudzynski P."/>
            <person name="Wincker P."/>
            <person name="Andrew M."/>
            <person name="Anthouard V."/>
            <person name="Beever R.E."/>
            <person name="Beffa R."/>
            <person name="Benoit I."/>
            <person name="Bouzid O."/>
            <person name="Brault B."/>
            <person name="Chen Z."/>
            <person name="Choquer M."/>
            <person name="Collemare J."/>
            <person name="Cotton P."/>
            <person name="Danchin E.G."/>
            <person name="Da Silva C."/>
            <person name="Gautier A."/>
            <person name="Giraud C."/>
            <person name="Giraud T."/>
            <person name="Gonzalez C."/>
            <person name="Grossetete S."/>
            <person name="Guldener U."/>
            <person name="Henrissat B."/>
            <person name="Howlett B.J."/>
            <person name="Kodira C."/>
            <person name="Kretschmer M."/>
            <person name="Lappartient A."/>
            <person name="Leroch M."/>
            <person name="Levis C."/>
            <person name="Mauceli E."/>
            <person name="Neuveglise C."/>
            <person name="Oeser B."/>
            <person name="Pearson M."/>
            <person name="Poulain J."/>
            <person name="Poussereau N."/>
            <person name="Quesneville H."/>
            <person name="Rascle C."/>
            <person name="Schumacher J."/>
            <person name="Segurens B."/>
            <person name="Sexton A."/>
            <person name="Silva E."/>
            <person name="Sirven C."/>
            <person name="Soanes D.M."/>
            <person name="Talbot N.J."/>
            <person name="Templeton M."/>
            <person name="Yandava C."/>
            <person name="Yarden O."/>
            <person name="Zeng Q."/>
            <person name="Rollins J.A."/>
            <person name="Lebrun M.H."/>
            <person name="Dickman M."/>
        </authorList>
    </citation>
    <scope>NUCLEOTIDE SEQUENCE [LARGE SCALE GENOMIC DNA]</scope>
    <source>
        <strain evidence="2">T4</strain>
    </source>
</reference>
<evidence type="ECO:0000313" key="1">
    <source>
        <dbReference type="EMBL" id="CCD45786.1"/>
    </source>
</evidence>